<dbReference type="InterPro" id="IPR027417">
    <property type="entry name" value="P-loop_NTPase"/>
</dbReference>
<keyword evidence="3" id="KW-1185">Reference proteome</keyword>
<accession>A0ABW6IJU3</accession>
<feature type="compositionally biased region" description="Basic residues" evidence="1">
    <location>
        <begin position="285"/>
        <end position="294"/>
    </location>
</feature>
<gene>
    <name evidence="2" type="ORF">ACFVKH_19600</name>
</gene>
<proteinExistence type="predicted"/>
<evidence type="ECO:0008006" key="4">
    <source>
        <dbReference type="Google" id="ProtNLM"/>
    </source>
</evidence>
<feature type="region of interest" description="Disordered" evidence="1">
    <location>
        <begin position="259"/>
        <end position="301"/>
    </location>
</feature>
<dbReference type="EMBL" id="JBHZOL010000111">
    <property type="protein sequence ID" value="MFE4108491.1"/>
    <property type="molecule type" value="Genomic_DNA"/>
</dbReference>
<sequence>MSPVQDPIRTIYIVGGQKGGVGKTAICQALCQYLLDADGRGKESFTLIEADAQIDDVGRMYRDQVETQTITISDDPAKRSNPDIIYETAAISHKDVVVNLPSNIIDVFQAWLEDLSVVESLKQRFDGKVRLLKIFVSDGCWESIRQLQKSVTMLDQAVPHVLVLNEGRVSAADFSYLEDEAIYQEIKASPNLIGVFKFPAMEPGTRYHIDKSSLGLRGALKQSDRDSKFLVAQRIQNFIRDISQTFEAIETAATGWFEQHPDWHAQPSPKTQSAEPSKGKDKGKGKTSRKKQRTKPASAGA</sequence>
<dbReference type="SUPFAM" id="SSF52540">
    <property type="entry name" value="P-loop containing nucleoside triphosphate hydrolases"/>
    <property type="match status" value="1"/>
</dbReference>
<protein>
    <recommendedName>
        <fullName evidence="4">CobQ/CobB/MinD/ParA nucleotide binding domain-containing protein</fullName>
    </recommendedName>
</protein>
<comment type="caution">
    <text evidence="2">The sequence shown here is derived from an EMBL/GenBank/DDBJ whole genome shotgun (WGS) entry which is preliminary data.</text>
</comment>
<organism evidence="2 3">
    <name type="scientific">Almyronema epifaneia S1</name>
    <dbReference type="NCBI Taxonomy" id="2991925"/>
    <lineage>
        <taxon>Bacteria</taxon>
        <taxon>Bacillati</taxon>
        <taxon>Cyanobacteriota</taxon>
        <taxon>Cyanophyceae</taxon>
        <taxon>Nodosilineales</taxon>
        <taxon>Nodosilineaceae</taxon>
        <taxon>Almyronema</taxon>
        <taxon>Almyronema epifaneia</taxon>
    </lineage>
</organism>
<evidence type="ECO:0000256" key="1">
    <source>
        <dbReference type="SAM" id="MobiDB-lite"/>
    </source>
</evidence>
<evidence type="ECO:0000313" key="2">
    <source>
        <dbReference type="EMBL" id="MFE4108491.1"/>
    </source>
</evidence>
<evidence type="ECO:0000313" key="3">
    <source>
        <dbReference type="Proteomes" id="UP001600165"/>
    </source>
</evidence>
<name>A0ABW6IJU3_9CYAN</name>
<reference evidence="2 3" key="1">
    <citation type="submission" date="2024-10" db="EMBL/GenBank/DDBJ databases">
        <authorList>
            <person name="Ratan Roy A."/>
            <person name="Morales Sandoval P.H."/>
            <person name="De Los Santos Villalobos S."/>
            <person name="Chakraborty S."/>
            <person name="Mukherjee J."/>
        </authorList>
    </citation>
    <scope>NUCLEOTIDE SEQUENCE [LARGE SCALE GENOMIC DNA]</scope>
    <source>
        <strain evidence="2 3">S1</strain>
    </source>
</reference>
<dbReference type="RefSeq" id="WP_377968120.1">
    <property type="nucleotide sequence ID" value="NZ_JBHZOL010000111.1"/>
</dbReference>
<dbReference type="Proteomes" id="UP001600165">
    <property type="component" value="Unassembled WGS sequence"/>
</dbReference>